<dbReference type="InterPro" id="IPR014004">
    <property type="entry name" value="Transpt-assoc_nodulatn_dom_bac"/>
</dbReference>
<dbReference type="InterPro" id="IPR051686">
    <property type="entry name" value="Lipoprotein_DolP"/>
</dbReference>
<feature type="compositionally biased region" description="Polar residues" evidence="1">
    <location>
        <begin position="208"/>
        <end position="235"/>
    </location>
</feature>
<comment type="caution">
    <text evidence="4">The sequence shown here is derived from an EMBL/GenBank/DDBJ whole genome shotgun (WGS) entry which is preliminary data.</text>
</comment>
<protein>
    <submittedName>
        <fullName evidence="4">BON domain-containing protein</fullName>
    </submittedName>
</protein>
<dbReference type="PROSITE" id="PS51257">
    <property type="entry name" value="PROKAR_LIPOPROTEIN"/>
    <property type="match status" value="1"/>
</dbReference>
<gene>
    <name evidence="4" type="ORF">H0I76_14895</name>
</gene>
<dbReference type="SMART" id="SM00749">
    <property type="entry name" value="BON"/>
    <property type="match status" value="2"/>
</dbReference>
<evidence type="ECO:0000313" key="4">
    <source>
        <dbReference type="EMBL" id="MBK0400486.1"/>
    </source>
</evidence>
<dbReference type="PROSITE" id="PS50914">
    <property type="entry name" value="BON"/>
    <property type="match status" value="2"/>
</dbReference>
<evidence type="ECO:0000313" key="5">
    <source>
        <dbReference type="Proteomes" id="UP000655420"/>
    </source>
</evidence>
<dbReference type="Proteomes" id="UP000655420">
    <property type="component" value="Unassembled WGS sequence"/>
</dbReference>
<keyword evidence="2" id="KW-0732">Signal</keyword>
<proteinExistence type="predicted"/>
<feature type="region of interest" description="Disordered" evidence="1">
    <location>
        <begin position="197"/>
        <end position="245"/>
    </location>
</feature>
<evidence type="ECO:0000256" key="2">
    <source>
        <dbReference type="SAM" id="SignalP"/>
    </source>
</evidence>
<name>A0A8J7SFZ7_9RHOB</name>
<organism evidence="4 5">
    <name type="scientific">Thermohalobaculum xanthum</name>
    <dbReference type="NCBI Taxonomy" id="2753746"/>
    <lineage>
        <taxon>Bacteria</taxon>
        <taxon>Pseudomonadati</taxon>
        <taxon>Pseudomonadota</taxon>
        <taxon>Alphaproteobacteria</taxon>
        <taxon>Rhodobacterales</taxon>
        <taxon>Paracoccaceae</taxon>
        <taxon>Thermohalobaculum</taxon>
    </lineage>
</organism>
<dbReference type="PANTHER" id="PTHR34606">
    <property type="entry name" value="BON DOMAIN-CONTAINING PROTEIN"/>
    <property type="match status" value="1"/>
</dbReference>
<dbReference type="Gene3D" id="3.30.1340.30">
    <property type="match status" value="2"/>
</dbReference>
<feature type="domain" description="BON" evidence="3">
    <location>
        <begin position="47"/>
        <end position="115"/>
    </location>
</feature>
<feature type="signal peptide" evidence="2">
    <location>
        <begin position="1"/>
        <end position="23"/>
    </location>
</feature>
<evidence type="ECO:0000259" key="3">
    <source>
        <dbReference type="PROSITE" id="PS50914"/>
    </source>
</evidence>
<feature type="chain" id="PRO_5035326767" evidence="2">
    <location>
        <begin position="24"/>
        <end position="245"/>
    </location>
</feature>
<dbReference type="Pfam" id="PF04972">
    <property type="entry name" value="BON"/>
    <property type="match status" value="2"/>
</dbReference>
<feature type="domain" description="BON" evidence="3">
    <location>
        <begin position="124"/>
        <end position="193"/>
    </location>
</feature>
<evidence type="ECO:0000256" key="1">
    <source>
        <dbReference type="SAM" id="MobiDB-lite"/>
    </source>
</evidence>
<dbReference type="EMBL" id="JAEHHL010000009">
    <property type="protein sequence ID" value="MBK0400486.1"/>
    <property type="molecule type" value="Genomic_DNA"/>
</dbReference>
<sequence length="245" mass="26032">MKSYQAAATLALCACVASGCAPVAVIGTSTVVAHSVAQERTTFDALTDTEIEISLANRLANHSGELYRDVSVDVIEGRVVLTGSVPRREDKVTATRIAWETPSVVEVTDELTVKGDSGTGAYIDDVAISNRVRYELFTDLNVRSINFNVETVDGVVHLTGLARSQRELERVVNHARSVNGVKRVVSHILTIDDPRRRVAARKAPAQAETPQVPANSAPVTETSGWSGTGNASTIEATPLPGATQG</sequence>
<reference evidence="4" key="1">
    <citation type="submission" date="2020-12" db="EMBL/GenBank/DDBJ databases">
        <title>Bacterial taxonomy.</title>
        <authorList>
            <person name="Pan X."/>
        </authorList>
    </citation>
    <scope>NUCLEOTIDE SEQUENCE</scope>
    <source>
        <strain evidence="4">M0105</strain>
    </source>
</reference>
<dbReference type="PANTHER" id="PTHR34606:SF16">
    <property type="entry name" value="BON DOMAIN-CONTAINING PROTEIN"/>
    <property type="match status" value="1"/>
</dbReference>
<dbReference type="RefSeq" id="WP_200611349.1">
    <property type="nucleotide sequence ID" value="NZ_JAEHHL010000009.1"/>
</dbReference>
<keyword evidence="5" id="KW-1185">Reference proteome</keyword>
<dbReference type="InterPro" id="IPR007055">
    <property type="entry name" value="BON_dom"/>
</dbReference>
<accession>A0A8J7SFZ7</accession>
<dbReference type="AlphaFoldDB" id="A0A8J7SFZ7"/>